<dbReference type="GO" id="GO:0005739">
    <property type="term" value="C:mitochondrion"/>
    <property type="evidence" value="ECO:0007669"/>
    <property type="project" value="TreeGrafter"/>
</dbReference>
<evidence type="ECO:0000256" key="1">
    <source>
        <dbReference type="ARBA" id="ARBA00005842"/>
    </source>
</evidence>
<keyword evidence="5" id="KW-0819">tRNA processing</keyword>
<comment type="similarity">
    <text evidence="1 6">Belongs to the IPP transferase family.</text>
</comment>
<name>A0A6A7C7X2_9PEZI</name>
<dbReference type="InterPro" id="IPR039657">
    <property type="entry name" value="Dimethylallyltransferase"/>
</dbReference>
<proteinExistence type="inferred from homology"/>
<evidence type="ECO:0000256" key="5">
    <source>
        <dbReference type="RuleBase" id="RU003783"/>
    </source>
</evidence>
<dbReference type="OrthoDB" id="775260at2759"/>
<dbReference type="PANTHER" id="PTHR11088:SF89">
    <property type="entry name" value="TRNA DIMETHYLALLYLTRANSFERASE"/>
    <property type="match status" value="1"/>
</dbReference>
<dbReference type="AlphaFoldDB" id="A0A6A7C7X2"/>
<dbReference type="Gene3D" id="3.40.50.300">
    <property type="entry name" value="P-loop containing nucleotide triphosphate hydrolases"/>
    <property type="match status" value="1"/>
</dbReference>
<dbReference type="SUPFAM" id="SSF57667">
    <property type="entry name" value="beta-beta-alpha zinc fingers"/>
    <property type="match status" value="1"/>
</dbReference>
<dbReference type="InterPro" id="IPR018022">
    <property type="entry name" value="IPT"/>
</dbReference>
<dbReference type="GO" id="GO:0005524">
    <property type="term" value="F:ATP binding"/>
    <property type="evidence" value="ECO:0007669"/>
    <property type="project" value="UniProtKB-KW"/>
</dbReference>
<dbReference type="SUPFAM" id="SSF52540">
    <property type="entry name" value="P-loop containing nucleoside triphosphate hydrolases"/>
    <property type="match status" value="1"/>
</dbReference>
<evidence type="ECO:0000259" key="7">
    <source>
        <dbReference type="Pfam" id="PF12874"/>
    </source>
</evidence>
<dbReference type="InterPro" id="IPR036236">
    <property type="entry name" value="Znf_C2H2_sf"/>
</dbReference>
<dbReference type="EC" id="2.5.1.75" evidence="5"/>
<dbReference type="Pfam" id="PF12874">
    <property type="entry name" value="zf-met"/>
    <property type="match status" value="1"/>
</dbReference>
<accession>A0A6A7C7X2</accession>
<gene>
    <name evidence="8" type="ORF">K470DRAFT_280384</name>
</gene>
<evidence type="ECO:0000313" key="8">
    <source>
        <dbReference type="EMBL" id="KAF2863085.1"/>
    </source>
</evidence>
<dbReference type="InterPro" id="IPR027417">
    <property type="entry name" value="P-loop_NTPase"/>
</dbReference>
<keyword evidence="4 6" id="KW-0067">ATP-binding</keyword>
<evidence type="ECO:0000256" key="4">
    <source>
        <dbReference type="ARBA" id="ARBA00022840"/>
    </source>
</evidence>
<dbReference type="HAMAP" id="MF_00185">
    <property type="entry name" value="IPP_trans"/>
    <property type="match status" value="1"/>
</dbReference>
<dbReference type="Proteomes" id="UP000799421">
    <property type="component" value="Unassembled WGS sequence"/>
</dbReference>
<dbReference type="Pfam" id="PF01715">
    <property type="entry name" value="IPPT"/>
    <property type="match status" value="1"/>
</dbReference>
<dbReference type="CDD" id="cd02019">
    <property type="entry name" value="NK"/>
    <property type="match status" value="1"/>
</dbReference>
<dbReference type="Gene3D" id="3.30.160.60">
    <property type="entry name" value="Classic Zinc Finger"/>
    <property type="match status" value="1"/>
</dbReference>
<reference evidence="8" key="1">
    <citation type="journal article" date="2020" name="Stud. Mycol.">
        <title>101 Dothideomycetes genomes: a test case for predicting lifestyles and emergence of pathogens.</title>
        <authorList>
            <person name="Haridas S."/>
            <person name="Albert R."/>
            <person name="Binder M."/>
            <person name="Bloem J."/>
            <person name="Labutti K."/>
            <person name="Salamov A."/>
            <person name="Andreopoulos B."/>
            <person name="Baker S."/>
            <person name="Barry K."/>
            <person name="Bills G."/>
            <person name="Bluhm B."/>
            <person name="Cannon C."/>
            <person name="Castanera R."/>
            <person name="Culley D."/>
            <person name="Daum C."/>
            <person name="Ezra D."/>
            <person name="Gonzalez J."/>
            <person name="Henrissat B."/>
            <person name="Kuo A."/>
            <person name="Liang C."/>
            <person name="Lipzen A."/>
            <person name="Lutzoni F."/>
            <person name="Magnuson J."/>
            <person name="Mondo S."/>
            <person name="Nolan M."/>
            <person name="Ohm R."/>
            <person name="Pangilinan J."/>
            <person name="Park H.-J."/>
            <person name="Ramirez L."/>
            <person name="Alfaro M."/>
            <person name="Sun H."/>
            <person name="Tritt A."/>
            <person name="Yoshinaga Y."/>
            <person name="Zwiers L.-H."/>
            <person name="Turgeon B."/>
            <person name="Goodwin S."/>
            <person name="Spatafora J."/>
            <person name="Crous P."/>
            <person name="Grigoriev I."/>
        </authorList>
    </citation>
    <scope>NUCLEOTIDE SEQUENCE</scope>
    <source>
        <strain evidence="8">CBS 480.64</strain>
    </source>
</reference>
<dbReference type="GO" id="GO:0006400">
    <property type="term" value="P:tRNA modification"/>
    <property type="evidence" value="ECO:0007669"/>
    <property type="project" value="TreeGrafter"/>
</dbReference>
<dbReference type="Gene3D" id="1.10.20.140">
    <property type="match status" value="1"/>
</dbReference>
<dbReference type="InterPro" id="IPR013087">
    <property type="entry name" value="Znf_C2H2_type"/>
</dbReference>
<dbReference type="GO" id="GO:0052381">
    <property type="term" value="F:tRNA dimethylallyltransferase activity"/>
    <property type="evidence" value="ECO:0007669"/>
    <property type="project" value="UniProtKB-EC"/>
</dbReference>
<evidence type="ECO:0000256" key="3">
    <source>
        <dbReference type="ARBA" id="ARBA00022741"/>
    </source>
</evidence>
<dbReference type="NCBIfam" id="TIGR00174">
    <property type="entry name" value="miaA"/>
    <property type="match status" value="1"/>
</dbReference>
<evidence type="ECO:0000256" key="2">
    <source>
        <dbReference type="ARBA" id="ARBA00022679"/>
    </source>
</evidence>
<organism evidence="8 9">
    <name type="scientific">Piedraia hortae CBS 480.64</name>
    <dbReference type="NCBI Taxonomy" id="1314780"/>
    <lineage>
        <taxon>Eukaryota</taxon>
        <taxon>Fungi</taxon>
        <taxon>Dikarya</taxon>
        <taxon>Ascomycota</taxon>
        <taxon>Pezizomycotina</taxon>
        <taxon>Dothideomycetes</taxon>
        <taxon>Dothideomycetidae</taxon>
        <taxon>Capnodiales</taxon>
        <taxon>Piedraiaceae</taxon>
        <taxon>Piedraia</taxon>
    </lineage>
</organism>
<dbReference type="EMBL" id="MU005962">
    <property type="protein sequence ID" value="KAF2863085.1"/>
    <property type="molecule type" value="Genomic_DNA"/>
</dbReference>
<keyword evidence="2 6" id="KW-0808">Transferase</keyword>
<keyword evidence="3 6" id="KW-0547">Nucleotide-binding</keyword>
<protein>
    <recommendedName>
        <fullName evidence="5">tRNA dimethylallyltransferase</fullName>
        <ecNumber evidence="5">2.5.1.75</ecNumber>
    </recommendedName>
</protein>
<comment type="catalytic activity">
    <reaction evidence="5">
        <text>adenosine(37) in tRNA + dimethylallyl diphosphate = N(6)-dimethylallyladenosine(37) in tRNA + diphosphate</text>
        <dbReference type="Rhea" id="RHEA:26482"/>
        <dbReference type="Rhea" id="RHEA-COMP:10162"/>
        <dbReference type="Rhea" id="RHEA-COMP:10375"/>
        <dbReference type="ChEBI" id="CHEBI:33019"/>
        <dbReference type="ChEBI" id="CHEBI:57623"/>
        <dbReference type="ChEBI" id="CHEBI:74411"/>
        <dbReference type="ChEBI" id="CHEBI:74415"/>
        <dbReference type="EC" id="2.5.1.75"/>
    </reaction>
</comment>
<sequence length="402" mass="45066">MCNPRPAALIAIIGCTGTGKSDLAIHLAQRFNGEVINSDATQLYHGLPILTNKLPRSAQHGITHHLLDCIPLTSPPWVLGEYCSRARRIIDQISERGKLPILVGGTHYYIQSLLFSNGTEGELDAEDDGREARAHDDYTPTSALLAELQALDPVQAAKWHPNDRRKILRSLEIVRATGRPASDIYSAQTTSPVYDSLVLWPHARREPLRKRLDARVGDMLRRGLMDEVRELGRFADGRDTTRGIWIAIGFKQFFPIAREGSQDEAVLTRAVEETQFATRRYAKRQETWIRGKFWTKVNEARMRDKFFVLDSSDAQGFRDEVCGKAEGVVDAFLKGEALPQPKSLSPFAGEVLADLGTREGKGRKEGKNHCPACNVTCVVEDQWKAHLRSKRHKKLVSLALRE</sequence>
<evidence type="ECO:0000256" key="6">
    <source>
        <dbReference type="RuleBase" id="RU003785"/>
    </source>
</evidence>
<evidence type="ECO:0000313" key="9">
    <source>
        <dbReference type="Proteomes" id="UP000799421"/>
    </source>
</evidence>
<dbReference type="PANTHER" id="PTHR11088">
    <property type="entry name" value="TRNA DIMETHYLALLYLTRANSFERASE"/>
    <property type="match status" value="1"/>
</dbReference>
<feature type="domain" description="C2H2-type" evidence="7">
    <location>
        <begin position="369"/>
        <end position="392"/>
    </location>
</feature>
<keyword evidence="9" id="KW-1185">Reference proteome</keyword>